<evidence type="ECO:0000313" key="3">
    <source>
        <dbReference type="Proteomes" id="UP000518266"/>
    </source>
</evidence>
<name>A0A7J5ZDB6_DISMA</name>
<reference evidence="2 3" key="1">
    <citation type="submission" date="2020-03" db="EMBL/GenBank/DDBJ databases">
        <title>Dissostichus mawsoni Genome sequencing and assembly.</title>
        <authorList>
            <person name="Park H."/>
        </authorList>
    </citation>
    <scope>NUCLEOTIDE SEQUENCE [LARGE SCALE GENOMIC DNA]</scope>
    <source>
        <strain evidence="2">DM0001</strain>
        <tissue evidence="2">Muscle</tissue>
    </source>
</reference>
<comment type="caution">
    <text evidence="2">The sequence shown here is derived from an EMBL/GenBank/DDBJ whole genome shotgun (WGS) entry which is preliminary data.</text>
</comment>
<keyword evidence="3" id="KW-1185">Reference proteome</keyword>
<feature type="region of interest" description="Disordered" evidence="1">
    <location>
        <begin position="19"/>
        <end position="45"/>
    </location>
</feature>
<dbReference type="AlphaFoldDB" id="A0A7J5ZDB6"/>
<accession>A0A7J5ZDB6</accession>
<dbReference type="EMBL" id="JAAKFY010000004">
    <property type="protein sequence ID" value="KAF3858328.1"/>
    <property type="molecule type" value="Genomic_DNA"/>
</dbReference>
<organism evidence="2 3">
    <name type="scientific">Dissostichus mawsoni</name>
    <name type="common">Antarctic cod</name>
    <dbReference type="NCBI Taxonomy" id="36200"/>
    <lineage>
        <taxon>Eukaryota</taxon>
        <taxon>Metazoa</taxon>
        <taxon>Chordata</taxon>
        <taxon>Craniata</taxon>
        <taxon>Vertebrata</taxon>
        <taxon>Euteleostomi</taxon>
        <taxon>Actinopterygii</taxon>
        <taxon>Neopterygii</taxon>
        <taxon>Teleostei</taxon>
        <taxon>Neoteleostei</taxon>
        <taxon>Acanthomorphata</taxon>
        <taxon>Eupercaria</taxon>
        <taxon>Perciformes</taxon>
        <taxon>Notothenioidei</taxon>
        <taxon>Nototheniidae</taxon>
        <taxon>Dissostichus</taxon>
    </lineage>
</organism>
<dbReference type="Proteomes" id="UP000518266">
    <property type="component" value="Unassembled WGS sequence"/>
</dbReference>
<sequence length="75" mass="8277">MTSLITLRSMEPLRAWKTRTGGANRTLKPFGSSSTRGPLQGQGGHPFLIHLMLQEDQNGQGLLGHPWHLSTTKIK</sequence>
<proteinExistence type="predicted"/>
<evidence type="ECO:0000256" key="1">
    <source>
        <dbReference type="SAM" id="MobiDB-lite"/>
    </source>
</evidence>
<gene>
    <name evidence="2" type="ORF">F7725_011529</name>
</gene>
<evidence type="ECO:0000313" key="2">
    <source>
        <dbReference type="EMBL" id="KAF3858328.1"/>
    </source>
</evidence>
<protein>
    <submittedName>
        <fullName evidence="2">Uncharacterized protein</fullName>
    </submittedName>
</protein>